<dbReference type="RefSeq" id="XP_013762664.1">
    <property type="nucleotide sequence ID" value="XM_013907210.1"/>
</dbReference>
<dbReference type="GeneID" id="25560194"/>
<evidence type="ECO:0000259" key="2">
    <source>
        <dbReference type="Pfam" id="PF12333"/>
    </source>
</evidence>
<evidence type="ECO:0000256" key="1">
    <source>
        <dbReference type="SAM" id="MobiDB-lite"/>
    </source>
</evidence>
<name>A0A0L0DBE5_THETB</name>
<protein>
    <submittedName>
        <fullName evidence="3">Testis-expressed sequence 10 protein</fullName>
    </submittedName>
</protein>
<keyword evidence="4" id="KW-1185">Reference proteome</keyword>
<accession>A0A0L0DBE5</accession>
<dbReference type="InterPro" id="IPR016024">
    <property type="entry name" value="ARM-type_fold"/>
</dbReference>
<dbReference type="Proteomes" id="UP000054408">
    <property type="component" value="Unassembled WGS sequence"/>
</dbReference>
<dbReference type="EMBL" id="GL349434">
    <property type="protein sequence ID" value="KNC48608.1"/>
    <property type="molecule type" value="Genomic_DNA"/>
</dbReference>
<reference evidence="3 4" key="1">
    <citation type="submission" date="2010-05" db="EMBL/GenBank/DDBJ databases">
        <title>The Genome Sequence of Thecamonas trahens ATCC 50062.</title>
        <authorList>
            <consortium name="The Broad Institute Genome Sequencing Platform"/>
            <person name="Russ C."/>
            <person name="Cuomo C."/>
            <person name="Shea T."/>
            <person name="Young S.K."/>
            <person name="Zeng Q."/>
            <person name="Koehrsen M."/>
            <person name="Haas B."/>
            <person name="Borodovsky M."/>
            <person name="Guigo R."/>
            <person name="Alvarado L."/>
            <person name="Berlin A."/>
            <person name="Bochicchio J."/>
            <person name="Borenstein D."/>
            <person name="Chapman S."/>
            <person name="Chen Z."/>
            <person name="Freedman E."/>
            <person name="Gellesch M."/>
            <person name="Goldberg J."/>
            <person name="Griggs A."/>
            <person name="Gujja S."/>
            <person name="Heilman E."/>
            <person name="Heiman D."/>
            <person name="Hepburn T."/>
            <person name="Howarth C."/>
            <person name="Jen D."/>
            <person name="Larson L."/>
            <person name="Mehta T."/>
            <person name="Park D."/>
            <person name="Pearson M."/>
            <person name="Roberts A."/>
            <person name="Saif S."/>
            <person name="Shenoy N."/>
            <person name="Sisk P."/>
            <person name="Stolte C."/>
            <person name="Sykes S."/>
            <person name="Thomson T."/>
            <person name="Walk T."/>
            <person name="White J."/>
            <person name="Yandava C."/>
            <person name="Burger G."/>
            <person name="Gray M.W."/>
            <person name="Holland P.W.H."/>
            <person name="King N."/>
            <person name="Lang F.B.F."/>
            <person name="Roger A.J."/>
            <person name="Ruiz-Trillo I."/>
            <person name="Lander E."/>
            <person name="Nusbaum C."/>
        </authorList>
    </citation>
    <scope>NUCLEOTIDE SEQUENCE [LARGE SCALE GENOMIC DNA]</scope>
    <source>
        <strain evidence="3 4">ATCC 50062</strain>
    </source>
</reference>
<organism evidence="3 4">
    <name type="scientific">Thecamonas trahens ATCC 50062</name>
    <dbReference type="NCBI Taxonomy" id="461836"/>
    <lineage>
        <taxon>Eukaryota</taxon>
        <taxon>Apusozoa</taxon>
        <taxon>Apusomonadida</taxon>
        <taxon>Apusomonadidae</taxon>
        <taxon>Thecamonas</taxon>
    </lineage>
</organism>
<dbReference type="SUPFAM" id="SSF48371">
    <property type="entry name" value="ARM repeat"/>
    <property type="match status" value="1"/>
</dbReference>
<feature type="domain" description="Pre-rRNA-processing protein Ipi1 N-terminal" evidence="2">
    <location>
        <begin position="125"/>
        <end position="220"/>
    </location>
</feature>
<dbReference type="OrthoDB" id="361362at2759"/>
<evidence type="ECO:0000313" key="4">
    <source>
        <dbReference type="Proteomes" id="UP000054408"/>
    </source>
</evidence>
<dbReference type="InterPro" id="IPR011989">
    <property type="entry name" value="ARM-like"/>
</dbReference>
<dbReference type="eggNOG" id="KOG2149">
    <property type="taxonomic scope" value="Eukaryota"/>
</dbReference>
<sequence>MPSQMTQYGEASLEARTSLAHGASTNETMTDVASAFTSRGLVLPELLSQVKHFNARMRSSALEGITELVVKYPAMVAYNIRLTVLGVLETLLDVDSGVRAAVRNLLAKLFHGMAIGRGGSSLAVFAPYVAHLVLYISSGMSHLEDSVRLDAVRSLDLVVTYFPWRIAASAPALLDSLLYIATGTHVASSGKGPALTLTGTPSGVASSSSGRAAVLNALETLVVLAFAPQTWRATFSARDGHVPDGVADVGAAAADAALTHVPWNSPRLYMQTGWVRLAQPRPVSAPVSEPLFAPPLAQAAATTRKGVSGGSSEAAASLTALDVLDRIAALMLECWIESDPSSRLSLARASALLSVVRVLSTLVGAVIEAGLVLPARLATVVRDHTTNHYLAAFPVSSPIPSRANAKQAALARSLGETVTSLNVALCSLAAQLAAAPVEAGTAPLALAAASLADMTPFLASLLVPPSTDAFSGSDPLAATAGHRRVLQALPVYVELLLADRETTAATAALEPLLGAVTELLASQVVVADPTATLLVLDVVAAVAARRAAFGATDKRKPSKRERAMGKFTSPIIAKWAQLLFKILWVLKGGSPQVSRRVLGLLAQWALYDPVSSELGSAFHAVSRLVGPLLAVKVKGQVVGGPFLALDPSLQALALHLLLRLQALPQSVVNACAYIVHAPQLSIVTLDTLLEVLFAAVTVKSSLELGEFVSLVVSALVKPDAAFAAASELDEHGQEKRKRKRGDDARIRGGQMDPAAAAWVDKLARLDLLVTWTIRLDSHIGADGEVLSAVVAAVSSHLDASDEPALVAQLARLRLAATAAAAEVAATAAAAVYDLGFGTNSALASILPAQVLTKLLDAIDTAVDTFGDAFFSSADRKAYLQARSFIARGGAAWR</sequence>
<dbReference type="AlphaFoldDB" id="A0A0L0DBE5"/>
<dbReference type="Gene3D" id="1.25.10.10">
    <property type="entry name" value="Leucine-rich Repeat Variant"/>
    <property type="match status" value="1"/>
</dbReference>
<gene>
    <name evidence="3" type="ORF">AMSG_00385</name>
</gene>
<feature type="region of interest" description="Disordered" evidence="1">
    <location>
        <begin position="727"/>
        <end position="747"/>
    </location>
</feature>
<evidence type="ECO:0000313" key="3">
    <source>
        <dbReference type="EMBL" id="KNC48608.1"/>
    </source>
</evidence>
<proteinExistence type="predicted"/>
<dbReference type="STRING" id="461836.A0A0L0DBE5"/>
<dbReference type="Pfam" id="PF12333">
    <property type="entry name" value="Ipi1_N"/>
    <property type="match status" value="1"/>
</dbReference>
<dbReference type="InterPro" id="IPR024679">
    <property type="entry name" value="Ipi1_N"/>
</dbReference>